<feature type="transmembrane region" description="Helical" evidence="1">
    <location>
        <begin position="264"/>
        <end position="285"/>
    </location>
</feature>
<dbReference type="EMBL" id="CP002394">
    <property type="protein sequence ID" value="ADU30508.1"/>
    <property type="molecule type" value="Genomic_DNA"/>
</dbReference>
<evidence type="ECO:0000313" key="3">
    <source>
        <dbReference type="Proteomes" id="UP000001401"/>
    </source>
</evidence>
<keyword evidence="1" id="KW-0472">Membrane</keyword>
<keyword evidence="3" id="KW-1185">Reference proteome</keyword>
<protein>
    <submittedName>
        <fullName evidence="2">Uncharacterized protein</fullName>
    </submittedName>
</protein>
<dbReference type="RefSeq" id="WP_013488843.1">
    <property type="nucleotide sequence ID" value="NC_014829.1"/>
</dbReference>
<feature type="transmembrane region" description="Helical" evidence="1">
    <location>
        <begin position="136"/>
        <end position="160"/>
    </location>
</feature>
<reference evidence="2" key="1">
    <citation type="submission" date="2010-12" db="EMBL/GenBank/DDBJ databases">
        <title>Complete sequence of Bacillus cellulosilyticus DSM 2522.</title>
        <authorList>
            <consortium name="US DOE Joint Genome Institute"/>
            <person name="Lucas S."/>
            <person name="Copeland A."/>
            <person name="Lapidus A."/>
            <person name="Cheng J.-F."/>
            <person name="Bruce D."/>
            <person name="Goodwin L."/>
            <person name="Pitluck S."/>
            <person name="Chertkov O."/>
            <person name="Detter J.C."/>
            <person name="Han C."/>
            <person name="Tapia R."/>
            <person name="Land M."/>
            <person name="Hauser L."/>
            <person name="Jeffries C."/>
            <person name="Kyrpides N."/>
            <person name="Ivanova N."/>
            <person name="Mikhailova N."/>
            <person name="Brumm P."/>
            <person name="Mead D."/>
            <person name="Woyke T."/>
        </authorList>
    </citation>
    <scope>NUCLEOTIDE SEQUENCE [LARGE SCALE GENOMIC DNA]</scope>
    <source>
        <strain evidence="2">DSM 2522</strain>
    </source>
</reference>
<feature type="transmembrane region" description="Helical" evidence="1">
    <location>
        <begin position="452"/>
        <end position="474"/>
    </location>
</feature>
<feature type="transmembrane region" description="Helical" evidence="1">
    <location>
        <begin position="380"/>
        <end position="400"/>
    </location>
</feature>
<feature type="transmembrane region" description="Helical" evidence="1">
    <location>
        <begin position="424"/>
        <end position="446"/>
    </location>
</feature>
<keyword evidence="1" id="KW-1133">Transmembrane helix</keyword>
<dbReference type="KEGG" id="bco:Bcell_2248"/>
<evidence type="ECO:0000313" key="2">
    <source>
        <dbReference type="EMBL" id="ADU30508.1"/>
    </source>
</evidence>
<dbReference type="eggNOG" id="ENOG502Z7WB">
    <property type="taxonomic scope" value="Bacteria"/>
</dbReference>
<feature type="transmembrane region" description="Helical" evidence="1">
    <location>
        <begin position="518"/>
        <end position="535"/>
    </location>
</feature>
<proteinExistence type="predicted"/>
<sequence length="539" mass="62823">MREFPTLKFIDKFKWLFIKIGVDYTTMRLILQAKLLMDRRRVPTVFSNNAANKKQTDSNQFIKSLWIYALLGLILIPFILMDESYIFSMSIVFAILMFFLMTSMISDFSQVLLDLRDKSIISTKPVDKRTINAVKIVHISIYMFFLCGTITGIPLLVSIFAQGFGFFFVFITSIILINLLIVVVTALLYILILKMFDGEKLKDIINYVQIILSATIIIGYQLVIRSFELIHLDLSFDPQLWHVLLPPVWYGAVFEIIFMSNQHIYFIIFSLIAILMPFISIFIYIKSIPSFERNLEKLMSAGSERKQRLPYIVHTIGSLICRNKEEKTFYDFTRIMLKNERQFKLKIYPLIGFSFLFPFIMIFSQMRMTSLEEIANSQQYFSIYFSGLMIPTVVLMLRYSEHYKGAWIFRALPIKSIASLNKGALKAFLVHLYLPVFLLLSAAFLYVFSTRILLDLLIFFLSVLIYIVICFKALNTNRLLFSETFEVSQQQGTGMVLLLFVLAFFFFIVHFIVSFIPFGIYVYGGILLILNIIFWKKLL</sequence>
<feature type="transmembrane region" description="Helical" evidence="1">
    <location>
        <begin position="61"/>
        <end position="80"/>
    </location>
</feature>
<dbReference type="AlphaFoldDB" id="E6TQJ7"/>
<feature type="transmembrane region" description="Helical" evidence="1">
    <location>
        <begin position="166"/>
        <end position="192"/>
    </location>
</feature>
<name>E6TQJ7_EVAC2</name>
<dbReference type="STRING" id="649639.Bcell_2248"/>
<accession>E6TQJ7</accession>
<evidence type="ECO:0000256" key="1">
    <source>
        <dbReference type="SAM" id="Phobius"/>
    </source>
</evidence>
<keyword evidence="1" id="KW-0812">Transmembrane</keyword>
<dbReference type="Proteomes" id="UP000001401">
    <property type="component" value="Chromosome"/>
</dbReference>
<feature type="transmembrane region" description="Helical" evidence="1">
    <location>
        <begin position="347"/>
        <end position="368"/>
    </location>
</feature>
<feature type="transmembrane region" description="Helical" evidence="1">
    <location>
        <begin position="495"/>
        <end position="512"/>
    </location>
</feature>
<dbReference type="HOGENOM" id="CLU_035812_0_0_9"/>
<gene>
    <name evidence="2" type="ordered locus">Bcell_2248</name>
</gene>
<organism evidence="2 3">
    <name type="scientific">Evansella cellulosilytica (strain ATCC 21833 / DSM 2522 / FERM P-1141 / JCM 9156 / N-4)</name>
    <name type="common">Bacillus cellulosilyticus</name>
    <dbReference type="NCBI Taxonomy" id="649639"/>
    <lineage>
        <taxon>Bacteria</taxon>
        <taxon>Bacillati</taxon>
        <taxon>Bacillota</taxon>
        <taxon>Bacilli</taxon>
        <taxon>Bacillales</taxon>
        <taxon>Bacillaceae</taxon>
        <taxon>Evansella</taxon>
    </lineage>
</organism>
<feature type="transmembrane region" description="Helical" evidence="1">
    <location>
        <begin position="204"/>
        <end position="224"/>
    </location>
</feature>
<feature type="transmembrane region" description="Helical" evidence="1">
    <location>
        <begin position="86"/>
        <end position="115"/>
    </location>
</feature>